<evidence type="ECO:0000313" key="2">
    <source>
        <dbReference type="Proteomes" id="UP000555448"/>
    </source>
</evidence>
<evidence type="ECO:0000313" key="1">
    <source>
        <dbReference type="EMBL" id="MBB4861180.1"/>
    </source>
</evidence>
<dbReference type="EMBL" id="JACHLR010000085">
    <property type="protein sequence ID" value="MBB4861180.1"/>
    <property type="molecule type" value="Genomic_DNA"/>
</dbReference>
<gene>
    <name evidence="1" type="ORF">HNO88_004534</name>
</gene>
<dbReference type="Proteomes" id="UP000555448">
    <property type="component" value="Unassembled WGS sequence"/>
</dbReference>
<proteinExistence type="predicted"/>
<comment type="caution">
    <text evidence="1">The sequence shown here is derived from an EMBL/GenBank/DDBJ whole genome shotgun (WGS) entry which is preliminary data.</text>
</comment>
<reference evidence="1 2" key="1">
    <citation type="submission" date="2020-08" db="EMBL/GenBank/DDBJ databases">
        <title>Functional genomics of gut bacteria from endangered species of beetles.</title>
        <authorList>
            <person name="Carlos-Shanley C."/>
        </authorList>
    </citation>
    <scope>NUCLEOTIDE SEQUENCE [LARGE SCALE GENOMIC DNA]</scope>
    <source>
        <strain evidence="1 2">S00245</strain>
    </source>
</reference>
<accession>A0A7W7KES2</accession>
<dbReference type="AlphaFoldDB" id="A0A7W7KES2"/>
<name>A0A7W7KES2_9SPHN</name>
<protein>
    <submittedName>
        <fullName evidence="1">Transposase-like protein</fullName>
    </submittedName>
</protein>
<organism evidence="1 2">
    <name type="scientific">Novosphingobium chloroacetimidivorans</name>
    <dbReference type="NCBI Taxonomy" id="1428314"/>
    <lineage>
        <taxon>Bacteria</taxon>
        <taxon>Pseudomonadati</taxon>
        <taxon>Pseudomonadota</taxon>
        <taxon>Alphaproteobacteria</taxon>
        <taxon>Sphingomonadales</taxon>
        <taxon>Sphingomonadaceae</taxon>
        <taxon>Novosphingobium</taxon>
    </lineage>
</organism>
<sequence>MPRPRKPASPFRYLNSSPEMIRLVVLRYVRFPLSLWNVEDLLFERGIDVCHETVRLW</sequence>
<keyword evidence="2" id="KW-1185">Reference proteome</keyword>